<gene>
    <name evidence="1" type="ORF">BUZ01_06285</name>
</gene>
<dbReference type="InterPro" id="IPR050963">
    <property type="entry name" value="Sirohydro_Cobaltochel/CbiX"/>
</dbReference>
<evidence type="ECO:0000313" key="2">
    <source>
        <dbReference type="Proteomes" id="UP000283576"/>
    </source>
</evidence>
<dbReference type="PANTHER" id="PTHR33542">
    <property type="entry name" value="SIROHYDROCHLORIN FERROCHELATASE, CHLOROPLASTIC"/>
    <property type="match status" value="1"/>
</dbReference>
<evidence type="ECO:0000313" key="1">
    <source>
        <dbReference type="EMBL" id="RIL43221.1"/>
    </source>
</evidence>
<sequence>MRGVLYVSHGSRVAEAVEEAKSFIEKVKVQIDIPLQEICFLELTSPNLSQGFEKLVAQGATNISIVPVLLLSAGHYFKDIPAEIEENQLKFPNVEVSYGQPLGVQRRLTSVLKERIAETGIKPNDDAKVLVIGRGSYNPQTQKDITAIRDQLYDLTELNDIDVCYLAACGPKFEEALQQAVEAKHSQIFVVPYLWFTGILEQHIDSTVNSYDVDSDIILCHRLGHHKYLQHALRDRVLETFELVNQ</sequence>
<dbReference type="Gene3D" id="3.40.50.1400">
    <property type="match status" value="2"/>
</dbReference>
<comment type="caution">
    <text evidence="1">The sequence shown here is derived from an EMBL/GenBank/DDBJ whole genome shotgun (WGS) entry which is preliminary data.</text>
</comment>
<organism evidence="1 2">
    <name type="scientific">Staphylococcus gallinarum</name>
    <dbReference type="NCBI Taxonomy" id="1293"/>
    <lineage>
        <taxon>Bacteria</taxon>
        <taxon>Bacillati</taxon>
        <taxon>Bacillota</taxon>
        <taxon>Bacilli</taxon>
        <taxon>Bacillales</taxon>
        <taxon>Staphylococcaceae</taxon>
        <taxon>Staphylococcus</taxon>
    </lineage>
</organism>
<dbReference type="AlphaFoldDB" id="A0A3A0TKR7"/>
<dbReference type="EMBL" id="QXRZ01000003">
    <property type="protein sequence ID" value="RIL43221.1"/>
    <property type="molecule type" value="Genomic_DNA"/>
</dbReference>
<proteinExistence type="predicted"/>
<dbReference type="Pfam" id="PF01903">
    <property type="entry name" value="CbiX"/>
    <property type="match status" value="2"/>
</dbReference>
<dbReference type="InterPro" id="IPR002762">
    <property type="entry name" value="CbiX-like"/>
</dbReference>
<dbReference type="Proteomes" id="UP000283576">
    <property type="component" value="Unassembled WGS sequence"/>
</dbReference>
<dbReference type="CDD" id="cd03414">
    <property type="entry name" value="CbiX_SirB_C"/>
    <property type="match status" value="1"/>
</dbReference>
<protein>
    <submittedName>
        <fullName evidence="1">Sirohydrochlorin chelatase</fullName>
    </submittedName>
</protein>
<dbReference type="GO" id="GO:0016829">
    <property type="term" value="F:lyase activity"/>
    <property type="evidence" value="ECO:0007669"/>
    <property type="project" value="InterPro"/>
</dbReference>
<name>A0A3A0TKR7_STAGA</name>
<dbReference type="RefSeq" id="WP_107511881.1">
    <property type="nucleotide sequence ID" value="NZ_JAHNUU010000002.1"/>
</dbReference>
<reference evidence="1 2" key="1">
    <citation type="journal article" date="2016" name="Front. Microbiol.">
        <title>Comprehensive Phylogenetic Analysis of Bovine Non-aureus Staphylococci Species Based on Whole-Genome Sequencing.</title>
        <authorList>
            <person name="Naushad S."/>
            <person name="Barkema H.W."/>
            <person name="Luby C."/>
            <person name="Condas L.A."/>
            <person name="Nobrega D.B."/>
            <person name="Carson D.A."/>
            <person name="De Buck J."/>
        </authorList>
    </citation>
    <scope>NUCLEOTIDE SEQUENCE [LARGE SCALE GENOMIC DNA]</scope>
    <source>
        <strain evidence="1 2">SNUC 1388</strain>
    </source>
</reference>
<dbReference type="CDD" id="cd03416">
    <property type="entry name" value="CbiX_SirB_N"/>
    <property type="match status" value="1"/>
</dbReference>
<accession>A0A3A0TKR7</accession>
<dbReference type="SUPFAM" id="SSF53800">
    <property type="entry name" value="Chelatase"/>
    <property type="match status" value="1"/>
</dbReference>
<dbReference type="PANTHER" id="PTHR33542:SF3">
    <property type="entry name" value="SIROHYDROCHLORIN FERROCHELATASE, CHLOROPLASTIC"/>
    <property type="match status" value="1"/>
</dbReference>